<organism evidence="4">
    <name type="scientific">marine sediment metagenome</name>
    <dbReference type="NCBI Taxonomy" id="412755"/>
    <lineage>
        <taxon>unclassified sequences</taxon>
        <taxon>metagenomes</taxon>
        <taxon>ecological metagenomes</taxon>
    </lineage>
</organism>
<evidence type="ECO:0000256" key="2">
    <source>
        <dbReference type="ARBA" id="ARBA00022643"/>
    </source>
</evidence>
<comment type="caution">
    <text evidence="4">The sequence shown here is derived from an EMBL/GenBank/DDBJ whole genome shotgun (WGS) entry which is preliminary data.</text>
</comment>
<proteinExistence type="predicted"/>
<dbReference type="Gene3D" id="3.20.20.70">
    <property type="entry name" value="Aldolase class I"/>
    <property type="match status" value="1"/>
</dbReference>
<evidence type="ECO:0000313" key="4">
    <source>
        <dbReference type="EMBL" id="GAI06427.1"/>
    </source>
</evidence>
<feature type="non-terminal residue" evidence="4">
    <location>
        <position position="1"/>
    </location>
</feature>
<dbReference type="SUPFAM" id="SSF51412">
    <property type="entry name" value="Inosine monophosphate dehydrogenase (IMPDH)"/>
    <property type="match status" value="1"/>
</dbReference>
<dbReference type="Pfam" id="PF03060">
    <property type="entry name" value="NMO"/>
    <property type="match status" value="1"/>
</dbReference>
<name>X1KH86_9ZZZZ</name>
<dbReference type="InterPro" id="IPR013785">
    <property type="entry name" value="Aldolase_TIM"/>
</dbReference>
<gene>
    <name evidence="4" type="ORF">S06H3_21518</name>
</gene>
<keyword evidence="1" id="KW-0285">Flavoprotein</keyword>
<dbReference type="PANTHER" id="PTHR32332:SF20">
    <property type="entry name" value="2-NITROPROPANE DIOXYGENASE-LIKE PROTEIN"/>
    <property type="match status" value="1"/>
</dbReference>
<sequence length="169" mass="18706">GKKTISFASTKSIAQRQIEYGVDALILEGSEAGGHIGYVSLIILLQQVLFELRDFPIFVAGGLATGKIMAHLLIMGAYGCQFGTLFVMSKECTAHPNFKNAFMKARAREAIATPRYDSRLPVVAVRAIKNKAMQDFGKLQLKLLEQLNDGKITKEKAYFLNKACLRSKY</sequence>
<dbReference type="PANTHER" id="PTHR32332">
    <property type="entry name" value="2-NITROPROPANE DIOXYGENASE"/>
    <property type="match status" value="1"/>
</dbReference>
<evidence type="ECO:0000256" key="1">
    <source>
        <dbReference type="ARBA" id="ARBA00022630"/>
    </source>
</evidence>
<dbReference type="CDD" id="cd04730">
    <property type="entry name" value="NPD_like"/>
    <property type="match status" value="1"/>
</dbReference>
<accession>X1KH86</accession>
<keyword evidence="2" id="KW-0288">FMN</keyword>
<reference evidence="4" key="1">
    <citation type="journal article" date="2014" name="Front. Microbiol.">
        <title>High frequency of phylogenetically diverse reductive dehalogenase-homologous genes in deep subseafloor sedimentary metagenomes.</title>
        <authorList>
            <person name="Kawai M."/>
            <person name="Futagami T."/>
            <person name="Toyoda A."/>
            <person name="Takaki Y."/>
            <person name="Nishi S."/>
            <person name="Hori S."/>
            <person name="Arai W."/>
            <person name="Tsubouchi T."/>
            <person name="Morono Y."/>
            <person name="Uchiyama I."/>
            <person name="Ito T."/>
            <person name="Fujiyama A."/>
            <person name="Inagaki F."/>
            <person name="Takami H."/>
        </authorList>
    </citation>
    <scope>NUCLEOTIDE SEQUENCE</scope>
    <source>
        <strain evidence="4">Expedition CK06-06</strain>
    </source>
</reference>
<dbReference type="AlphaFoldDB" id="X1KH86"/>
<dbReference type="InterPro" id="IPR004136">
    <property type="entry name" value="NMO"/>
</dbReference>
<keyword evidence="3" id="KW-0560">Oxidoreductase</keyword>
<protein>
    <submittedName>
        <fullName evidence="4">Uncharacterized protein</fullName>
    </submittedName>
</protein>
<dbReference type="EMBL" id="BARV01011317">
    <property type="protein sequence ID" value="GAI06427.1"/>
    <property type="molecule type" value="Genomic_DNA"/>
</dbReference>
<evidence type="ECO:0000256" key="3">
    <source>
        <dbReference type="ARBA" id="ARBA00023002"/>
    </source>
</evidence>
<dbReference type="GO" id="GO:0018580">
    <property type="term" value="F:nitronate monooxygenase activity"/>
    <property type="evidence" value="ECO:0007669"/>
    <property type="project" value="InterPro"/>
</dbReference>